<dbReference type="GO" id="GO:0009306">
    <property type="term" value="P:protein secretion"/>
    <property type="evidence" value="ECO:0007669"/>
    <property type="project" value="InterPro"/>
</dbReference>
<dbReference type="InterPro" id="IPR050810">
    <property type="entry name" value="Bact_Secretion_Sys_Channel"/>
</dbReference>
<dbReference type="PROSITE" id="PS00875">
    <property type="entry name" value="T2SP_D"/>
    <property type="match status" value="1"/>
</dbReference>
<feature type="chain" id="PRO_5037747113" evidence="5">
    <location>
        <begin position="22"/>
        <end position="578"/>
    </location>
</feature>
<dbReference type="SMART" id="SM00965">
    <property type="entry name" value="STN"/>
    <property type="match status" value="1"/>
</dbReference>
<feature type="compositionally biased region" description="Low complexity" evidence="4">
    <location>
        <begin position="179"/>
        <end position="204"/>
    </location>
</feature>
<evidence type="ECO:0000256" key="2">
    <source>
        <dbReference type="ARBA" id="ARBA00023136"/>
    </source>
</evidence>
<dbReference type="GO" id="GO:0009297">
    <property type="term" value="P:pilus assembly"/>
    <property type="evidence" value="ECO:0007669"/>
    <property type="project" value="InterPro"/>
</dbReference>
<dbReference type="OrthoDB" id="9775455at2"/>
<dbReference type="InterPro" id="IPR004846">
    <property type="entry name" value="T2SS/T3SS_dom"/>
</dbReference>
<keyword evidence="3" id="KW-0998">Cell outer membrane</keyword>
<keyword evidence="8" id="KW-1185">Reference proteome</keyword>
<dbReference type="PANTHER" id="PTHR30332">
    <property type="entry name" value="PROBABLE GENERAL SECRETION PATHWAY PROTEIN D"/>
    <property type="match status" value="1"/>
</dbReference>
<feature type="domain" description="Secretin/TonB short N-terminal" evidence="6">
    <location>
        <begin position="101"/>
        <end position="149"/>
    </location>
</feature>
<name>A0A917JV15_9GAMM</name>
<protein>
    <submittedName>
        <fullName evidence="7">Pilus (MSHA type) biogenesis protein MshL</fullName>
    </submittedName>
</protein>
<evidence type="ECO:0000256" key="3">
    <source>
        <dbReference type="ARBA" id="ARBA00023237"/>
    </source>
</evidence>
<dbReference type="PROSITE" id="PS51257">
    <property type="entry name" value="PROKAR_LIPOPROTEIN"/>
    <property type="match status" value="1"/>
</dbReference>
<dbReference type="GO" id="GO:0019867">
    <property type="term" value="C:outer membrane"/>
    <property type="evidence" value="ECO:0007669"/>
    <property type="project" value="InterPro"/>
</dbReference>
<dbReference type="InterPro" id="IPR011514">
    <property type="entry name" value="Secretin_N_2"/>
</dbReference>
<proteinExistence type="predicted"/>
<keyword evidence="2" id="KW-0472">Membrane</keyword>
<dbReference type="InterPro" id="IPR013358">
    <property type="entry name" value="Pilus_biogenesis_MshL"/>
</dbReference>
<sequence>MRMRKGLLVLLLTLVACTTNQPIKGTAIDEMNVDLRQGIAGNQALYKESESRTPSKISKKLMPEIKIRSPQRNFLSRRFDISVKDVPARTFFTGLFADTPLSVVISPEIQGNITLNLKRVTMEEVLQTLENVYGYAYNRIPGGYEILPNTLKTQIFAVNYLELERKGRSRMTLSSGEVTQTPATNTTNTAFGGTSTSSTGNTTNVESRIGEVDTTSTVDFWKQLKGTLDSIIGTEGGRSVTVNPLAGVVVVRAMPKELKQVENYLDLVQNSMDRQVILEAKILEVTLNDEYQMGIDWKIFGAQLNALSNFTEAGADITQDEFPDAFKIDIKWNTSFTTTIQALETQGNVQVLSSPRVAAMNNQISMIKVGTDEFFVTNINSTQNVATGLAATNPTQSVDLTPFFSGITLDVTPQIDSNNNVTLHIHPSVSLVRDQRKTIDLGDQGGVLELPLARSTIRESDTIVHAKNGQVVVIGGLMQNQTEEDIAQLPFFGNIPFLGTLFRATKQSSRKSELVILLKPTVINQKSMTRHLIESTQNVARLKQGFHIGGRPDIYGTEGEEPVSFGPEAGYYSQPRTR</sequence>
<evidence type="ECO:0000313" key="7">
    <source>
        <dbReference type="EMBL" id="GGI85087.1"/>
    </source>
</evidence>
<gene>
    <name evidence="7" type="primary">mshL</name>
    <name evidence="7" type="ORF">GCM10007966_12120</name>
</gene>
<evidence type="ECO:0000313" key="8">
    <source>
        <dbReference type="Proteomes" id="UP000630149"/>
    </source>
</evidence>
<evidence type="ECO:0000256" key="5">
    <source>
        <dbReference type="SAM" id="SignalP"/>
    </source>
</evidence>
<feature type="region of interest" description="Disordered" evidence="4">
    <location>
        <begin position="171"/>
        <end position="205"/>
    </location>
</feature>
<dbReference type="InterPro" id="IPR004845">
    <property type="entry name" value="T2SS_GspD_CS"/>
</dbReference>
<feature type="region of interest" description="Disordered" evidence="4">
    <location>
        <begin position="551"/>
        <end position="578"/>
    </location>
</feature>
<dbReference type="PANTHER" id="PTHR30332:SF17">
    <property type="entry name" value="TYPE IV PILIATION SYSTEM PROTEIN DR_0774-RELATED"/>
    <property type="match status" value="1"/>
</dbReference>
<dbReference type="Pfam" id="PF00263">
    <property type="entry name" value="Secretin"/>
    <property type="match status" value="1"/>
</dbReference>
<organism evidence="7 8">
    <name type="scientific">Legionella impletisoli</name>
    <dbReference type="NCBI Taxonomy" id="343510"/>
    <lineage>
        <taxon>Bacteria</taxon>
        <taxon>Pseudomonadati</taxon>
        <taxon>Pseudomonadota</taxon>
        <taxon>Gammaproteobacteria</taxon>
        <taxon>Legionellales</taxon>
        <taxon>Legionellaceae</taxon>
        <taxon>Legionella</taxon>
    </lineage>
</organism>
<dbReference type="InterPro" id="IPR011662">
    <property type="entry name" value="Secretin/TonB_short_N"/>
</dbReference>
<dbReference type="Gene3D" id="3.30.1370.130">
    <property type="match status" value="1"/>
</dbReference>
<feature type="signal peptide" evidence="5">
    <location>
        <begin position="1"/>
        <end position="21"/>
    </location>
</feature>
<dbReference type="Pfam" id="PF07655">
    <property type="entry name" value="Secretin_N_2"/>
    <property type="match status" value="1"/>
</dbReference>
<evidence type="ECO:0000256" key="1">
    <source>
        <dbReference type="ARBA" id="ARBA00022448"/>
    </source>
</evidence>
<dbReference type="InterPro" id="IPR001775">
    <property type="entry name" value="GspD/PilQ"/>
</dbReference>
<keyword evidence="1" id="KW-0813">Transport</keyword>
<comment type="caution">
    <text evidence="7">The sequence shown here is derived from an EMBL/GenBank/DDBJ whole genome shotgun (WGS) entry which is preliminary data.</text>
</comment>
<keyword evidence="5" id="KW-0732">Signal</keyword>
<reference evidence="7" key="2">
    <citation type="submission" date="2020-09" db="EMBL/GenBank/DDBJ databases">
        <authorList>
            <person name="Sun Q."/>
            <person name="Ohkuma M."/>
        </authorList>
    </citation>
    <scope>NUCLEOTIDE SEQUENCE</scope>
    <source>
        <strain evidence="7">JCM 13919</strain>
    </source>
</reference>
<evidence type="ECO:0000256" key="4">
    <source>
        <dbReference type="SAM" id="MobiDB-lite"/>
    </source>
</evidence>
<dbReference type="Proteomes" id="UP000630149">
    <property type="component" value="Unassembled WGS sequence"/>
</dbReference>
<reference evidence="7" key="1">
    <citation type="journal article" date="2014" name="Int. J. Syst. Evol. Microbiol.">
        <title>Complete genome sequence of Corynebacterium casei LMG S-19264T (=DSM 44701T), isolated from a smear-ripened cheese.</title>
        <authorList>
            <consortium name="US DOE Joint Genome Institute (JGI-PGF)"/>
            <person name="Walter F."/>
            <person name="Albersmeier A."/>
            <person name="Kalinowski J."/>
            <person name="Ruckert C."/>
        </authorList>
    </citation>
    <scope>NUCLEOTIDE SEQUENCE</scope>
    <source>
        <strain evidence="7">JCM 13919</strain>
    </source>
</reference>
<accession>A0A917JV15</accession>
<dbReference type="EMBL" id="BMOB01000004">
    <property type="protein sequence ID" value="GGI85087.1"/>
    <property type="molecule type" value="Genomic_DNA"/>
</dbReference>
<dbReference type="PRINTS" id="PR00811">
    <property type="entry name" value="BCTERIALGSPD"/>
</dbReference>
<dbReference type="AlphaFoldDB" id="A0A917JV15"/>
<dbReference type="GO" id="GO:0015627">
    <property type="term" value="C:type II protein secretion system complex"/>
    <property type="evidence" value="ECO:0007669"/>
    <property type="project" value="TreeGrafter"/>
</dbReference>
<dbReference type="NCBIfam" id="TIGR02519">
    <property type="entry name" value="pilus_MshL"/>
    <property type="match status" value="1"/>
</dbReference>
<evidence type="ECO:0000259" key="6">
    <source>
        <dbReference type="SMART" id="SM00965"/>
    </source>
</evidence>